<name>A0A210QVI1_MIZYE</name>
<dbReference type="OrthoDB" id="408003at2759"/>
<dbReference type="STRING" id="6573.A0A210QVI1"/>
<dbReference type="InterPro" id="IPR000626">
    <property type="entry name" value="Ubiquitin-like_dom"/>
</dbReference>
<dbReference type="InterPro" id="IPR029071">
    <property type="entry name" value="Ubiquitin-like_domsf"/>
</dbReference>
<dbReference type="Pfam" id="PF00240">
    <property type="entry name" value="ubiquitin"/>
    <property type="match status" value="1"/>
</dbReference>
<sequence length="325" mass="36241">MVFLQCVVEYVKKEKSCPFTGCQESVDPDGHTMKLLEANLDAMFTVYESSYTPSVVTQGSELIHVTVLTGESVSVPYYSTMTVLQLKENIKLRLKHDVNKQKLIYNNTELSDRTNSGSIATLSDFDVPPNATVYLMVLLYSIPEAFDHVVFDLHWGYPVTGADFLDASCLVYQGTALKSVCDYRGYRKSGSQQSIKPFPLSGLKHSGDIMNKIKRIGHHTINVHLKNIPTEVTKMFFTLSAWNSPNIARYPNPSLKFYQANNPTVDLCKTTFQHARTSQAVIMCSLSRNTDGTWQIYESGKLSSGNAKNYGPLSSTIVGLIRSGY</sequence>
<dbReference type="Gene3D" id="2.60.60.30">
    <property type="entry name" value="sav2460 like domains"/>
    <property type="match status" value="1"/>
</dbReference>
<feature type="domain" description="Ubiquitin-like" evidence="1">
    <location>
        <begin position="63"/>
        <end position="137"/>
    </location>
</feature>
<dbReference type="PROSITE" id="PS50053">
    <property type="entry name" value="UBIQUITIN_2"/>
    <property type="match status" value="1"/>
</dbReference>
<comment type="caution">
    <text evidence="2">The sequence shown here is derived from an EMBL/GenBank/DDBJ whole genome shotgun (WGS) entry which is preliminary data.</text>
</comment>
<dbReference type="InterPro" id="IPR051324">
    <property type="entry name" value="Stress/Tellurium_Resist"/>
</dbReference>
<dbReference type="CDD" id="cd17039">
    <property type="entry name" value="Ubl_ubiquitin_like"/>
    <property type="match status" value="1"/>
</dbReference>
<dbReference type="SUPFAM" id="SSF54236">
    <property type="entry name" value="Ubiquitin-like"/>
    <property type="match status" value="1"/>
</dbReference>
<proteinExistence type="predicted"/>
<evidence type="ECO:0000313" key="3">
    <source>
        <dbReference type="Proteomes" id="UP000242188"/>
    </source>
</evidence>
<evidence type="ECO:0000313" key="2">
    <source>
        <dbReference type="EMBL" id="OWF52740.1"/>
    </source>
</evidence>
<accession>A0A210QVI1</accession>
<dbReference type="Gene3D" id="3.10.20.90">
    <property type="entry name" value="Phosphatidylinositol 3-kinase Catalytic Subunit, Chain A, domain 1"/>
    <property type="match status" value="1"/>
</dbReference>
<gene>
    <name evidence="2" type="ORF">KP79_PYT06322</name>
</gene>
<reference evidence="2 3" key="1">
    <citation type="journal article" date="2017" name="Nat. Ecol. Evol.">
        <title>Scallop genome provides insights into evolution of bilaterian karyotype and development.</title>
        <authorList>
            <person name="Wang S."/>
            <person name="Zhang J."/>
            <person name="Jiao W."/>
            <person name="Li J."/>
            <person name="Xun X."/>
            <person name="Sun Y."/>
            <person name="Guo X."/>
            <person name="Huan P."/>
            <person name="Dong B."/>
            <person name="Zhang L."/>
            <person name="Hu X."/>
            <person name="Sun X."/>
            <person name="Wang J."/>
            <person name="Zhao C."/>
            <person name="Wang Y."/>
            <person name="Wang D."/>
            <person name="Huang X."/>
            <person name="Wang R."/>
            <person name="Lv J."/>
            <person name="Li Y."/>
            <person name="Zhang Z."/>
            <person name="Liu B."/>
            <person name="Lu W."/>
            <person name="Hui Y."/>
            <person name="Liang J."/>
            <person name="Zhou Z."/>
            <person name="Hou R."/>
            <person name="Li X."/>
            <person name="Liu Y."/>
            <person name="Li H."/>
            <person name="Ning X."/>
            <person name="Lin Y."/>
            <person name="Zhao L."/>
            <person name="Xing Q."/>
            <person name="Dou J."/>
            <person name="Li Y."/>
            <person name="Mao J."/>
            <person name="Guo H."/>
            <person name="Dou H."/>
            <person name="Li T."/>
            <person name="Mu C."/>
            <person name="Jiang W."/>
            <person name="Fu Q."/>
            <person name="Fu X."/>
            <person name="Miao Y."/>
            <person name="Liu J."/>
            <person name="Yu Q."/>
            <person name="Li R."/>
            <person name="Liao H."/>
            <person name="Li X."/>
            <person name="Kong Y."/>
            <person name="Jiang Z."/>
            <person name="Chourrout D."/>
            <person name="Li R."/>
            <person name="Bao Z."/>
        </authorList>
    </citation>
    <scope>NUCLEOTIDE SEQUENCE [LARGE SCALE GENOMIC DNA]</scope>
    <source>
        <strain evidence="2 3">PY_sf001</strain>
    </source>
</reference>
<protein>
    <recommendedName>
        <fullName evidence="1">Ubiquitin-like domain-containing protein</fullName>
    </recommendedName>
</protein>
<keyword evidence="3" id="KW-1185">Reference proteome</keyword>
<dbReference type="Proteomes" id="UP000242188">
    <property type="component" value="Unassembled WGS sequence"/>
</dbReference>
<dbReference type="PANTHER" id="PTHR32097">
    <property type="entry name" value="CAMP-BINDING PROTEIN 1-RELATED"/>
    <property type="match status" value="1"/>
</dbReference>
<dbReference type="PANTHER" id="PTHR32097:SF17">
    <property type="entry name" value="CAMP-BINDING PROTEIN 1-RELATED"/>
    <property type="match status" value="1"/>
</dbReference>
<organism evidence="2 3">
    <name type="scientific">Mizuhopecten yessoensis</name>
    <name type="common">Japanese scallop</name>
    <name type="synonym">Patinopecten yessoensis</name>
    <dbReference type="NCBI Taxonomy" id="6573"/>
    <lineage>
        <taxon>Eukaryota</taxon>
        <taxon>Metazoa</taxon>
        <taxon>Spiralia</taxon>
        <taxon>Lophotrochozoa</taxon>
        <taxon>Mollusca</taxon>
        <taxon>Bivalvia</taxon>
        <taxon>Autobranchia</taxon>
        <taxon>Pteriomorphia</taxon>
        <taxon>Pectinida</taxon>
        <taxon>Pectinoidea</taxon>
        <taxon>Pectinidae</taxon>
        <taxon>Mizuhopecten</taxon>
    </lineage>
</organism>
<dbReference type="AlphaFoldDB" id="A0A210QVI1"/>
<evidence type="ECO:0000259" key="1">
    <source>
        <dbReference type="PROSITE" id="PS50053"/>
    </source>
</evidence>
<dbReference type="EMBL" id="NEDP02001668">
    <property type="protein sequence ID" value="OWF52740.1"/>
    <property type="molecule type" value="Genomic_DNA"/>
</dbReference>